<comment type="caution">
    <text evidence="2">The sequence shown here is derived from an EMBL/GenBank/DDBJ whole genome shotgun (WGS) entry which is preliminary data.</text>
</comment>
<name>A0A918VM01_9GAMM</name>
<accession>A0A918VM01</accession>
<dbReference type="InterPro" id="IPR036282">
    <property type="entry name" value="Glutathione-S-Trfase_C_sf"/>
</dbReference>
<proteinExistence type="predicted"/>
<dbReference type="SUPFAM" id="SSF47616">
    <property type="entry name" value="GST C-terminal domain-like"/>
    <property type="match status" value="1"/>
</dbReference>
<feature type="domain" description="GST N-terminal" evidence="1">
    <location>
        <begin position="8"/>
        <end position="87"/>
    </location>
</feature>
<dbReference type="EMBL" id="BMXA01000002">
    <property type="protein sequence ID" value="GHA08158.1"/>
    <property type="molecule type" value="Genomic_DNA"/>
</dbReference>
<dbReference type="Gene3D" id="3.40.30.10">
    <property type="entry name" value="Glutaredoxin"/>
    <property type="match status" value="1"/>
</dbReference>
<reference evidence="2" key="1">
    <citation type="journal article" date="2014" name="Int. J. Syst. Evol. Microbiol.">
        <title>Complete genome sequence of Corynebacterium casei LMG S-19264T (=DSM 44701T), isolated from a smear-ripened cheese.</title>
        <authorList>
            <consortium name="US DOE Joint Genome Institute (JGI-PGF)"/>
            <person name="Walter F."/>
            <person name="Albersmeier A."/>
            <person name="Kalinowski J."/>
            <person name="Ruckert C."/>
        </authorList>
    </citation>
    <scope>NUCLEOTIDE SEQUENCE</scope>
    <source>
        <strain evidence="2">KCTC 12711</strain>
    </source>
</reference>
<dbReference type="SUPFAM" id="SSF52833">
    <property type="entry name" value="Thioredoxin-like"/>
    <property type="match status" value="1"/>
</dbReference>
<dbReference type="CDD" id="cd00570">
    <property type="entry name" value="GST_N_family"/>
    <property type="match status" value="1"/>
</dbReference>
<dbReference type="InterPro" id="IPR036249">
    <property type="entry name" value="Thioredoxin-like_sf"/>
</dbReference>
<evidence type="ECO:0000313" key="3">
    <source>
        <dbReference type="Proteomes" id="UP000614811"/>
    </source>
</evidence>
<dbReference type="CDD" id="cd00299">
    <property type="entry name" value="GST_C_family"/>
    <property type="match status" value="1"/>
</dbReference>
<dbReference type="PROSITE" id="PS50404">
    <property type="entry name" value="GST_NTER"/>
    <property type="match status" value="1"/>
</dbReference>
<sequence length="252" mass="28427">MTGKLNMPAPRLYLFTISHYCEKARWGLEYLGIDYDAVVVLPGEHIAIAKQHGLKRGALPYLVTDDDIIQGSDRILRWAEARSAPGVSLNCNDTEAMEMEQRLDHKIGVHVRRHYYSEALVEHSSSVRHVFMRGVGFSDRIKLWLAWSVIRNKMISGLDLGPEQGVESSNIVAEQLDWLDSLLADGRRFLLGGDQMSVVDLSAASLLAPYVLPPQHPISDTLSLPPRLAEQVAAWRSRPIMQHVLSMYKQFR</sequence>
<dbReference type="Pfam" id="PF13417">
    <property type="entry name" value="GST_N_3"/>
    <property type="match status" value="1"/>
</dbReference>
<dbReference type="AlphaFoldDB" id="A0A918VM01"/>
<gene>
    <name evidence="2" type="ORF">GCM10008090_17500</name>
</gene>
<dbReference type="InterPro" id="IPR004045">
    <property type="entry name" value="Glutathione_S-Trfase_N"/>
</dbReference>
<keyword evidence="3" id="KW-1185">Reference proteome</keyword>
<organism evidence="2 3">
    <name type="scientific">Arenicella chitinivorans</name>
    <dbReference type="NCBI Taxonomy" id="1329800"/>
    <lineage>
        <taxon>Bacteria</taxon>
        <taxon>Pseudomonadati</taxon>
        <taxon>Pseudomonadota</taxon>
        <taxon>Gammaproteobacteria</taxon>
        <taxon>Arenicellales</taxon>
        <taxon>Arenicellaceae</taxon>
        <taxon>Arenicella</taxon>
    </lineage>
</organism>
<evidence type="ECO:0000313" key="2">
    <source>
        <dbReference type="EMBL" id="GHA08158.1"/>
    </source>
</evidence>
<protein>
    <recommendedName>
        <fullName evidence="1">GST N-terminal domain-containing protein</fullName>
    </recommendedName>
</protein>
<reference evidence="2" key="2">
    <citation type="submission" date="2020-09" db="EMBL/GenBank/DDBJ databases">
        <authorList>
            <person name="Sun Q."/>
            <person name="Kim S."/>
        </authorList>
    </citation>
    <scope>NUCLEOTIDE SEQUENCE</scope>
    <source>
        <strain evidence="2">KCTC 12711</strain>
    </source>
</reference>
<dbReference type="Proteomes" id="UP000614811">
    <property type="component" value="Unassembled WGS sequence"/>
</dbReference>
<evidence type="ECO:0000259" key="1">
    <source>
        <dbReference type="PROSITE" id="PS50404"/>
    </source>
</evidence>